<dbReference type="EMBL" id="BMFL01000011">
    <property type="protein sequence ID" value="GGF00908.1"/>
    <property type="molecule type" value="Genomic_DNA"/>
</dbReference>
<reference evidence="4" key="4">
    <citation type="journal article" date="2019" name="Int. J. Syst. Evol. Microbiol.">
        <title>The Global Catalogue of Microorganisms (GCM) 10K type strain sequencing project: providing services to taxonomists for standard genome sequencing and annotation.</title>
        <authorList>
            <consortium name="The Broad Institute Genomics Platform"/>
            <consortium name="The Broad Institute Genome Sequencing Center for Infectious Disease"/>
            <person name="Wu L."/>
            <person name="Ma J."/>
        </authorList>
    </citation>
    <scope>NUCLEOTIDE SEQUENCE [LARGE SCALE GENOMIC DNA]</scope>
    <source>
        <strain evidence="4">CGMCC 1.12707</strain>
    </source>
</reference>
<dbReference type="OrthoDB" id="9800168at2"/>
<evidence type="ECO:0000313" key="2">
    <source>
        <dbReference type="EMBL" id="SHL05619.1"/>
    </source>
</evidence>
<dbReference type="RefSeq" id="WP_072931350.1">
    <property type="nucleotide sequence ID" value="NZ_BMFL01000011.1"/>
</dbReference>
<sequence length="112" mass="13511">MKDVCSRCKKEIYCNTDDIENCQCSTIELKLSTKLFLKKTHYKCLCNDCLEKLDYFDVLNEQYKSPKTPSEFIEHIHYYIENGLWVFTEFFHYQKGECCKNNCRHCAYGYQR</sequence>
<evidence type="ECO:0000313" key="4">
    <source>
        <dbReference type="Proteomes" id="UP000650994"/>
    </source>
</evidence>
<dbReference type="Proteomes" id="UP000650994">
    <property type="component" value="Unassembled WGS sequence"/>
</dbReference>
<name>A0A1M6XIE1_9FLAO</name>
<keyword evidence="4" id="KW-1185">Reference proteome</keyword>
<dbReference type="STRING" id="1434701.SAMN05443634_105256"/>
<reference evidence="2" key="3">
    <citation type="submission" date="2016-11" db="EMBL/GenBank/DDBJ databases">
        <authorList>
            <person name="Jaros S."/>
            <person name="Januszkiewicz K."/>
            <person name="Wedrychowicz H."/>
        </authorList>
    </citation>
    <scope>NUCLEOTIDE SEQUENCE [LARGE SCALE GENOMIC DNA]</scope>
    <source>
        <strain evidence="2">DSM 27989</strain>
    </source>
</reference>
<evidence type="ECO:0000313" key="1">
    <source>
        <dbReference type="EMBL" id="GGF00908.1"/>
    </source>
</evidence>
<dbReference type="InterPro" id="IPR032720">
    <property type="entry name" value="Cys_rich_CWC"/>
</dbReference>
<reference evidence="1" key="1">
    <citation type="journal article" date="2014" name="Int. J. Syst. Evol. Microbiol.">
        <title>Complete genome of a new Firmicutes species belonging to the dominant human colonic microbiota ('Ruminococcus bicirculans') reveals two chromosomes and a selective capacity to utilize plant glucans.</title>
        <authorList>
            <consortium name="NISC Comparative Sequencing Program"/>
            <person name="Wegmann U."/>
            <person name="Louis P."/>
            <person name="Goesmann A."/>
            <person name="Henrissat B."/>
            <person name="Duncan S.H."/>
            <person name="Flint H.J."/>
        </authorList>
    </citation>
    <scope>NUCLEOTIDE SEQUENCE</scope>
    <source>
        <strain evidence="1">CGMCC 1.12707</strain>
    </source>
</reference>
<gene>
    <name evidence="1" type="ORF">GCM10010984_18080</name>
    <name evidence="2" type="ORF">SAMN05443634_105256</name>
</gene>
<dbReference type="Pfam" id="PF17653">
    <property type="entry name" value="DUF5522"/>
    <property type="match status" value="1"/>
</dbReference>
<evidence type="ECO:0000313" key="3">
    <source>
        <dbReference type="Proteomes" id="UP000184120"/>
    </source>
</evidence>
<reference evidence="1" key="5">
    <citation type="submission" date="2024-05" db="EMBL/GenBank/DDBJ databases">
        <authorList>
            <person name="Sun Q."/>
            <person name="Zhou Y."/>
        </authorList>
    </citation>
    <scope>NUCLEOTIDE SEQUENCE</scope>
    <source>
        <strain evidence="1">CGMCC 1.12707</strain>
    </source>
</reference>
<protein>
    <submittedName>
        <fullName evidence="2">Cysteine-rich CWC</fullName>
    </submittedName>
</protein>
<dbReference type="AlphaFoldDB" id="A0A1M6XIE1"/>
<proteinExistence type="predicted"/>
<dbReference type="Proteomes" id="UP000184120">
    <property type="component" value="Unassembled WGS sequence"/>
</dbReference>
<accession>A0A1M6XIE1</accession>
<dbReference type="EMBL" id="FRBH01000005">
    <property type="protein sequence ID" value="SHL05619.1"/>
    <property type="molecule type" value="Genomic_DNA"/>
</dbReference>
<dbReference type="InterPro" id="IPR040807">
    <property type="entry name" value="DUF5522"/>
</dbReference>
<reference evidence="3" key="2">
    <citation type="submission" date="2016-11" db="EMBL/GenBank/DDBJ databases">
        <authorList>
            <person name="Varghese N."/>
            <person name="Submissions S."/>
        </authorList>
    </citation>
    <scope>NUCLEOTIDE SEQUENCE [LARGE SCALE GENOMIC DNA]</scope>
    <source>
        <strain evidence="3">DSM 27989</strain>
    </source>
</reference>
<organism evidence="2 3">
    <name type="scientific">Chishuiella changwenlii</name>
    <dbReference type="NCBI Taxonomy" id="1434701"/>
    <lineage>
        <taxon>Bacteria</taxon>
        <taxon>Pseudomonadati</taxon>
        <taxon>Bacteroidota</taxon>
        <taxon>Flavobacteriia</taxon>
        <taxon>Flavobacteriales</taxon>
        <taxon>Weeksellaceae</taxon>
        <taxon>Chishuiella</taxon>
    </lineage>
</organism>
<dbReference type="Pfam" id="PF14375">
    <property type="entry name" value="Cys_rich_CWC"/>
    <property type="match status" value="1"/>
</dbReference>